<dbReference type="Pfam" id="PF00664">
    <property type="entry name" value="ABC_membrane"/>
    <property type="match status" value="2"/>
</dbReference>
<feature type="transmembrane region" description="Helical" evidence="10">
    <location>
        <begin position="1182"/>
        <end position="1199"/>
    </location>
</feature>
<feature type="domain" description="ABC transporter" evidence="11">
    <location>
        <begin position="1388"/>
        <end position="1654"/>
    </location>
</feature>
<dbReference type="GO" id="GO:0015421">
    <property type="term" value="F:ABC-type oligopeptide transporter activity"/>
    <property type="evidence" value="ECO:0007669"/>
    <property type="project" value="TreeGrafter"/>
</dbReference>
<dbReference type="InterPro" id="IPR027417">
    <property type="entry name" value="P-loop_NTPase"/>
</dbReference>
<name>A0A5A8CM66_CAFRO</name>
<dbReference type="SUPFAM" id="SSF52540">
    <property type="entry name" value="P-loop containing nucleoside triphosphate hydrolases"/>
    <property type="match status" value="2"/>
</dbReference>
<feature type="transmembrane region" description="Helical" evidence="10">
    <location>
        <begin position="164"/>
        <end position="188"/>
    </location>
</feature>
<dbReference type="GO" id="GO:0016887">
    <property type="term" value="F:ATP hydrolysis activity"/>
    <property type="evidence" value="ECO:0007669"/>
    <property type="project" value="InterPro"/>
</dbReference>
<dbReference type="Pfam" id="PF00005">
    <property type="entry name" value="ABC_tran"/>
    <property type="match status" value="2"/>
</dbReference>
<evidence type="ECO:0000256" key="6">
    <source>
        <dbReference type="ARBA" id="ARBA00022840"/>
    </source>
</evidence>
<dbReference type="SUPFAM" id="SSF90123">
    <property type="entry name" value="ABC transporter transmembrane region"/>
    <property type="match status" value="2"/>
</dbReference>
<feature type="compositionally biased region" description="Low complexity" evidence="9">
    <location>
        <begin position="1658"/>
        <end position="1670"/>
    </location>
</feature>
<evidence type="ECO:0000259" key="11">
    <source>
        <dbReference type="PROSITE" id="PS50893"/>
    </source>
</evidence>
<feature type="transmembrane region" description="Helical" evidence="10">
    <location>
        <begin position="116"/>
        <end position="144"/>
    </location>
</feature>
<dbReference type="GO" id="GO:0005524">
    <property type="term" value="F:ATP binding"/>
    <property type="evidence" value="ECO:0007669"/>
    <property type="project" value="UniProtKB-KW"/>
</dbReference>
<feature type="transmembrane region" description="Helical" evidence="10">
    <location>
        <begin position="343"/>
        <end position="365"/>
    </location>
</feature>
<dbReference type="GO" id="GO:0005743">
    <property type="term" value="C:mitochondrial inner membrane"/>
    <property type="evidence" value="ECO:0007669"/>
    <property type="project" value="TreeGrafter"/>
</dbReference>
<gene>
    <name evidence="13" type="ORF">FNF29_02787</name>
</gene>
<dbReference type="InterPro" id="IPR003439">
    <property type="entry name" value="ABC_transporter-like_ATP-bd"/>
</dbReference>
<dbReference type="CDD" id="cd18577">
    <property type="entry name" value="ABC_6TM_Pgp_ABCB1_D1_like"/>
    <property type="match status" value="1"/>
</dbReference>
<evidence type="ECO:0000256" key="5">
    <source>
        <dbReference type="ARBA" id="ARBA00022741"/>
    </source>
</evidence>
<feature type="transmembrane region" description="Helical" evidence="10">
    <location>
        <begin position="1035"/>
        <end position="1057"/>
    </location>
</feature>
<evidence type="ECO:0000256" key="7">
    <source>
        <dbReference type="ARBA" id="ARBA00022989"/>
    </source>
</evidence>
<comment type="similarity">
    <text evidence="2">Belongs to the ABC transporter superfamily. ABCB family. Multidrug resistance exporter (TC 3.A.1.201) subfamily.</text>
</comment>
<evidence type="ECO:0000256" key="2">
    <source>
        <dbReference type="ARBA" id="ARBA00007577"/>
    </source>
</evidence>
<keyword evidence="8 10" id="KW-0472">Membrane</keyword>
<feature type="compositionally biased region" description="Polar residues" evidence="9">
    <location>
        <begin position="1686"/>
        <end position="1699"/>
    </location>
</feature>
<dbReference type="GO" id="GO:0090374">
    <property type="term" value="P:oligopeptide export from mitochondrion"/>
    <property type="evidence" value="ECO:0007669"/>
    <property type="project" value="TreeGrafter"/>
</dbReference>
<keyword evidence="7 10" id="KW-1133">Transmembrane helix</keyword>
<protein>
    <recommendedName>
        <fullName evidence="15">Bile salt export pump</fullName>
    </recommendedName>
</protein>
<evidence type="ECO:0000256" key="10">
    <source>
        <dbReference type="SAM" id="Phobius"/>
    </source>
</evidence>
<reference evidence="13 14" key="1">
    <citation type="submission" date="2019-07" db="EMBL/GenBank/DDBJ databases">
        <title>Genomes of Cafeteria roenbergensis.</title>
        <authorList>
            <person name="Fischer M.G."/>
            <person name="Hackl T."/>
            <person name="Roman M."/>
        </authorList>
    </citation>
    <scope>NUCLEOTIDE SEQUENCE [LARGE SCALE GENOMIC DNA]</scope>
    <source>
        <strain evidence="13 14">BVI</strain>
    </source>
</reference>
<dbReference type="PROSITE" id="PS50893">
    <property type="entry name" value="ABC_TRANSPORTER_2"/>
    <property type="match status" value="2"/>
</dbReference>
<feature type="transmembrane region" description="Helical" evidence="10">
    <location>
        <begin position="1261"/>
        <end position="1284"/>
    </location>
</feature>
<dbReference type="EMBL" id="VLTN01000014">
    <property type="protein sequence ID" value="KAA0153798.1"/>
    <property type="molecule type" value="Genomic_DNA"/>
</dbReference>
<feature type="transmembrane region" description="Helical" evidence="10">
    <location>
        <begin position="1077"/>
        <end position="1105"/>
    </location>
</feature>
<dbReference type="FunFam" id="3.40.50.300:FF:000967">
    <property type="entry name" value="ABC multidrug transporter mdr4"/>
    <property type="match status" value="1"/>
</dbReference>
<evidence type="ECO:0000256" key="4">
    <source>
        <dbReference type="ARBA" id="ARBA00022692"/>
    </source>
</evidence>
<dbReference type="OMA" id="NYDNHKQ"/>
<evidence type="ECO:0000313" key="13">
    <source>
        <dbReference type="EMBL" id="KAA0153798.1"/>
    </source>
</evidence>
<evidence type="ECO:0000313" key="14">
    <source>
        <dbReference type="Proteomes" id="UP000323011"/>
    </source>
</evidence>
<dbReference type="PANTHER" id="PTHR43394">
    <property type="entry name" value="ATP-DEPENDENT PERMEASE MDL1, MITOCHONDRIAL"/>
    <property type="match status" value="1"/>
</dbReference>
<dbReference type="PANTHER" id="PTHR43394:SF27">
    <property type="entry name" value="ATP-DEPENDENT TRANSLOCASE ABCB1-LIKE"/>
    <property type="match status" value="1"/>
</dbReference>
<dbReference type="InterPro" id="IPR011527">
    <property type="entry name" value="ABC1_TM_dom"/>
</dbReference>
<evidence type="ECO:0000259" key="12">
    <source>
        <dbReference type="PROSITE" id="PS50929"/>
    </source>
</evidence>
<evidence type="ECO:0000256" key="1">
    <source>
        <dbReference type="ARBA" id="ARBA00004141"/>
    </source>
</evidence>
<dbReference type="InterPro" id="IPR036640">
    <property type="entry name" value="ABC1_TM_sf"/>
</dbReference>
<feature type="region of interest" description="Disordered" evidence="9">
    <location>
        <begin position="1"/>
        <end position="51"/>
    </location>
</feature>
<dbReference type="Gene3D" id="1.20.1560.10">
    <property type="entry name" value="ABC transporter type 1, transmembrane domain"/>
    <property type="match status" value="2"/>
</dbReference>
<sequence>MSDAAGAARVADSDGKEQPGPDAAPAHSSPGHAAAPSPDAAEAARKEGDVQSAIAREREQLLSDTTFCRLLCPRRREETTASAAGKSSPDAKKGDLSRVPVFGGNGLFRFAESSDIVLYAVAMVCAAGVGVALPMFSLVFGQLLDALNSPDPAVISENMNAVSLSFLYIAIAVGVLTWGEIALPTIAAERQAIRMRLQYARAIVRQEVGYFETEQDPAEVSSLLVDSSVQVVSGIGESTMQVVQAVSTAVAGLILGFTASWDLALVILAVMPVMVLPILVLRNARGVSERVNSDAYARAQSVASEALSNIRTVFAFGGQEAESRRYNSHLALAQQVAMRAGRAIGFGMGLLWLVIMSAYAAGMAFGAHRIRVSRQDNPLCAFAVVAEGATADCYTPGTLMQTFFAVLIGGSALGQIAPALGTISAATAAAARIFATIDRRSAIDPMAATGLASDSGPSAESSAVPEAPPRARGLIEFRDVSFAFPSDPDRLVLRNFSVTVRPGETLALVGESGSGKSTIVQLLMRFYDPQSGVVLLDGKDIKEYDVAWLRSQMGLVSQEPSLFSTSIEENIALGLPSYRSNFGEVAETGVSVEDKAASDEASLASLRSGTGRLWGDAELSQGRTVDGLPALPPTARAAVLKAAKAASAHAFVEALPRGYRTLVGDGGGQLSGGQKQRVAIARALVRKPSIFIGDEATSALDSESERQVSRAIDRLLSGPGGSELTSILIAHRLSTVTRATTIVVLDSGRKVEQGSHEELMRAKGVYHALAAGQGLADEAGATGTPADGAAAEAGGAVPASPSAISAGGLAGRGVGVSRSRRASSAADTDDGQAGADERAMSELLMVRARVDTFLAGGTRTAADALFFGLLDGATGPPMTDAEAADAALLPDSALTGDTKPLSRSLPRVVLLQSAFLEMAESEKQWLLQWWLGIPADRALELIATAGKGPAGIAEAVAQARAGKGGPVRLLPESESMAKACRDAKTALWEATPEAVDRALMIPPARARNSLLDKLLTASRQPVPFNRIMGYQRPEALALAAALLAAAVAGSIMPVYALGLSDILTVLYKTGEEFEQGVLFYCLLFVGIGVGSLVAHWVQTSLFVFLGARLTTRLRKLAFRKLLRQEVAYFDYPSNAAGQLTARLAGDSALVRAATGERLGVTLAGGVSLIAGLAIAFSATWQLSLIVMAIVPALAFGSIMKARAYRGFGGGAKAALESGARILDEAARSNRTVAGLGVQRHVVASFERSLEGPRRDAVAQGVMGGLAMGVAQFLNYAAFSLVFWAGSRFVADGVIEVNAVFRAFFGLSFGVSGSASAGAMSGDIGKAGLAAASIFAIVDRTPKMAPTEDNAAVLASVAVTGGGTSAAAGDGAAAAKPGAAAPASAPGVVEFHNVSFSYPARPEAVALRNFSATFRTDSTIGLVGPSGSGKSTIVQLLMRFYDPDSGTILLDGKDLKEYNIVELRERMGLVGQEPALFSDTVHYNIAYGRRGGTAGKPLADLGLATGTHASVAASRGEVEAAAKSAFAHEFIQHRLPLGYSTFVGNQGSSRLSGGQKQRIAIARALVRKPGFLIGDEVTSALDTKSEQEVQRALDRLLAETKRKDLHRTSVFVAHRLSTLKDADNILVLEDGELKEQGSHAMLLEKGGLYSRLAKAQQLAGGATSPGAAGASGEEEAAGPELGGQPTIDHSPSTPARSGVN</sequence>
<feature type="domain" description="ABC transmembrane type-1" evidence="12">
    <location>
        <begin position="120"/>
        <end position="425"/>
    </location>
</feature>
<keyword evidence="3" id="KW-0813">Transport</keyword>
<evidence type="ECO:0000256" key="3">
    <source>
        <dbReference type="ARBA" id="ARBA00022448"/>
    </source>
</evidence>
<proteinExistence type="inferred from homology"/>
<dbReference type="InterPro" id="IPR039421">
    <property type="entry name" value="Type_1_exporter"/>
</dbReference>
<keyword evidence="4 10" id="KW-0812">Transmembrane</keyword>
<dbReference type="Gene3D" id="3.40.50.300">
    <property type="entry name" value="P-loop containing nucleotide triphosphate hydrolases"/>
    <property type="match status" value="2"/>
</dbReference>
<dbReference type="InterPro" id="IPR017871">
    <property type="entry name" value="ABC_transporter-like_CS"/>
</dbReference>
<evidence type="ECO:0000256" key="9">
    <source>
        <dbReference type="SAM" id="MobiDB-lite"/>
    </source>
</evidence>
<feature type="compositionally biased region" description="Basic and acidic residues" evidence="9">
    <location>
        <begin position="42"/>
        <end position="51"/>
    </location>
</feature>
<keyword evidence="6" id="KW-0067">ATP-binding</keyword>
<dbReference type="CDD" id="cd18578">
    <property type="entry name" value="ABC_6TM_Pgp_ABCB1_D2_like"/>
    <property type="match status" value="1"/>
</dbReference>
<dbReference type="Proteomes" id="UP000323011">
    <property type="component" value="Unassembled WGS sequence"/>
</dbReference>
<keyword evidence="14" id="KW-1185">Reference proteome</keyword>
<accession>A0A5A8CM66</accession>
<evidence type="ECO:0008006" key="15">
    <source>
        <dbReference type="Google" id="ProtNLM"/>
    </source>
</evidence>
<feature type="domain" description="ABC transporter" evidence="11">
    <location>
        <begin position="475"/>
        <end position="772"/>
    </location>
</feature>
<feature type="region of interest" description="Disordered" evidence="9">
    <location>
        <begin position="1658"/>
        <end position="1699"/>
    </location>
</feature>
<feature type="domain" description="ABC transmembrane type-1" evidence="12">
    <location>
        <begin position="1039"/>
        <end position="1325"/>
    </location>
</feature>
<organism evidence="13 14">
    <name type="scientific">Cafeteria roenbergensis</name>
    <name type="common">Marine flagellate</name>
    <dbReference type="NCBI Taxonomy" id="33653"/>
    <lineage>
        <taxon>Eukaryota</taxon>
        <taxon>Sar</taxon>
        <taxon>Stramenopiles</taxon>
        <taxon>Bigyra</taxon>
        <taxon>Opalozoa</taxon>
        <taxon>Bicosoecida</taxon>
        <taxon>Cafeteriaceae</taxon>
        <taxon>Cafeteria</taxon>
    </lineage>
</organism>
<dbReference type="PROSITE" id="PS00211">
    <property type="entry name" value="ABC_TRANSPORTER_1"/>
    <property type="match status" value="2"/>
</dbReference>
<dbReference type="SMART" id="SM00382">
    <property type="entry name" value="AAA"/>
    <property type="match status" value="2"/>
</dbReference>
<dbReference type="PROSITE" id="PS50929">
    <property type="entry name" value="ABC_TM1F"/>
    <property type="match status" value="2"/>
</dbReference>
<keyword evidence="5" id="KW-0547">Nucleotide-binding</keyword>
<dbReference type="InterPro" id="IPR003593">
    <property type="entry name" value="AAA+_ATPase"/>
</dbReference>
<feature type="compositionally biased region" description="Low complexity" evidence="9">
    <location>
        <begin position="20"/>
        <end position="41"/>
    </location>
</feature>
<comment type="caution">
    <text evidence="13">The sequence shown here is derived from an EMBL/GenBank/DDBJ whole genome shotgun (WGS) entry which is preliminary data.</text>
</comment>
<evidence type="ECO:0000256" key="8">
    <source>
        <dbReference type="ARBA" id="ARBA00023136"/>
    </source>
</evidence>
<comment type="subcellular location">
    <subcellularLocation>
        <location evidence="1">Membrane</location>
        <topology evidence="1">Multi-pass membrane protein</topology>
    </subcellularLocation>
</comment>